<dbReference type="InterPro" id="IPR007922">
    <property type="entry name" value="DciA-like"/>
</dbReference>
<dbReference type="EMBL" id="CP000527">
    <property type="protein sequence ID" value="ABM29366.1"/>
    <property type="molecule type" value="Genomic_DNA"/>
</dbReference>
<dbReference type="PANTHER" id="PTHR36456:SF1">
    <property type="entry name" value="UPF0232 PROTEIN SCO3875"/>
    <property type="match status" value="1"/>
</dbReference>
<protein>
    <recommendedName>
        <fullName evidence="3">DUF721 domain-containing protein</fullName>
    </recommendedName>
</protein>
<dbReference type="PANTHER" id="PTHR36456">
    <property type="entry name" value="UPF0232 PROTEIN SCO3875"/>
    <property type="match status" value="1"/>
</dbReference>
<dbReference type="KEGG" id="dvl:Dvul_2350"/>
<evidence type="ECO:0008006" key="3">
    <source>
        <dbReference type="Google" id="ProtNLM"/>
    </source>
</evidence>
<organism evidence="1 2">
    <name type="scientific">Nitratidesulfovibrio vulgaris (strain DP4)</name>
    <name type="common">Desulfovibrio vulgaris</name>
    <dbReference type="NCBI Taxonomy" id="391774"/>
    <lineage>
        <taxon>Bacteria</taxon>
        <taxon>Pseudomonadati</taxon>
        <taxon>Thermodesulfobacteriota</taxon>
        <taxon>Desulfovibrionia</taxon>
        <taxon>Desulfovibrionales</taxon>
        <taxon>Desulfovibrionaceae</taxon>
        <taxon>Nitratidesulfovibrio</taxon>
    </lineage>
</organism>
<gene>
    <name evidence="1" type="ordered locus">Dvul_2350</name>
</gene>
<reference evidence="2" key="1">
    <citation type="journal article" date="2009" name="Environ. Microbiol.">
        <title>Contribution of mobile genetic elements to Desulfovibrio vulgaris genome plasticity.</title>
        <authorList>
            <person name="Walker C.B."/>
            <person name="Stolyar S."/>
            <person name="Chivian D."/>
            <person name="Pinel N."/>
            <person name="Gabster J.A."/>
            <person name="Dehal P.S."/>
            <person name="He Z."/>
            <person name="Yang Z.K."/>
            <person name="Yen H.C."/>
            <person name="Zhou J."/>
            <person name="Wall J.D."/>
            <person name="Hazen T.C."/>
            <person name="Arkin A.P."/>
            <person name="Stahl D.A."/>
        </authorList>
    </citation>
    <scope>NUCLEOTIDE SEQUENCE [LARGE SCALE GENOMIC DNA]</scope>
    <source>
        <strain evidence="2">DP4</strain>
    </source>
</reference>
<dbReference type="Pfam" id="PF05258">
    <property type="entry name" value="DciA"/>
    <property type="match status" value="1"/>
</dbReference>
<dbReference type="RefSeq" id="WP_011792807.1">
    <property type="nucleotide sequence ID" value="NC_008751.1"/>
</dbReference>
<evidence type="ECO:0000313" key="1">
    <source>
        <dbReference type="EMBL" id="ABM29366.1"/>
    </source>
</evidence>
<evidence type="ECO:0000313" key="2">
    <source>
        <dbReference type="Proteomes" id="UP000009173"/>
    </source>
</evidence>
<dbReference type="HOGENOM" id="CLU_125373_0_0_7"/>
<dbReference type="AlphaFoldDB" id="A0A0H3A9M6"/>
<name>A0A0H3A9M6_NITV4</name>
<accession>A0A0H3A9M6</accession>
<proteinExistence type="predicted"/>
<dbReference type="Proteomes" id="UP000009173">
    <property type="component" value="Chromosome"/>
</dbReference>
<sequence length="153" mass="17207">MKPIADALKEYLNARGAKNQFQLARLWENWEMVMGPDLAALAFPLGQRKGILLVGAEDNMAAQDLSYMSPEILERVNAFMDGPFFNRVEVHLLFGRTPLDTTRVVVPPSSRVPLPPRPEGLGGLMQSLDPESTVGRCYLKYVRMFDEVARSRQ</sequence>